<feature type="region of interest" description="Disordered" evidence="4">
    <location>
        <begin position="1"/>
        <end position="35"/>
    </location>
</feature>
<reference evidence="5 6" key="2">
    <citation type="journal article" date="2015" name="Stand. Genomic Sci.">
        <title>Draft genome sequence of marine-derived Streptomyces sp. TP-A0598, a producer of anti-MRSA antibiotic lydicamycins.</title>
        <authorList>
            <person name="Komaki H."/>
            <person name="Ichikawa N."/>
            <person name="Hosoyama A."/>
            <person name="Fujita N."/>
            <person name="Igarashi Y."/>
        </authorList>
    </citation>
    <scope>NUCLEOTIDE SEQUENCE [LARGE SCALE GENOMIC DNA]</scope>
    <source>
        <strain evidence="5 6">NBRC 110027</strain>
    </source>
</reference>
<dbReference type="InterPro" id="IPR029058">
    <property type="entry name" value="AB_hydrolase_fold"/>
</dbReference>
<dbReference type="GO" id="GO:0003847">
    <property type="term" value="F:1-alkyl-2-acetylglycerophosphocholine esterase activity"/>
    <property type="evidence" value="ECO:0007669"/>
    <property type="project" value="TreeGrafter"/>
</dbReference>
<evidence type="ECO:0000256" key="3">
    <source>
        <dbReference type="ARBA" id="ARBA00023098"/>
    </source>
</evidence>
<keyword evidence="2" id="KW-0442">Lipid degradation</keyword>
<dbReference type="SUPFAM" id="SSF53474">
    <property type="entry name" value="alpha/beta-Hydrolases"/>
    <property type="match status" value="1"/>
</dbReference>
<reference evidence="6" key="1">
    <citation type="submission" date="2014-09" db="EMBL/GenBank/DDBJ databases">
        <title>Whole genome shotgun sequence of Streptomyces sp. NBRC 110027.</title>
        <authorList>
            <person name="Komaki H."/>
            <person name="Ichikawa N."/>
            <person name="Katano-Makiyama Y."/>
            <person name="Hosoyama A."/>
            <person name="Hashimoto M."/>
            <person name="Uohara A."/>
            <person name="Kitahashi Y."/>
            <person name="Ohji S."/>
            <person name="Kimura A."/>
            <person name="Yamazoe A."/>
            <person name="Igarashi Y."/>
            <person name="Fujita N."/>
        </authorList>
    </citation>
    <scope>NUCLEOTIDE SEQUENCE [LARGE SCALE GENOMIC DNA]</scope>
    <source>
        <strain evidence="6">NBRC 110027</strain>
    </source>
</reference>
<keyword evidence="3" id="KW-0443">Lipid metabolism</keyword>
<dbReference type="Proteomes" id="UP000048965">
    <property type="component" value="Unassembled WGS sequence"/>
</dbReference>
<comment type="caution">
    <text evidence="5">The sequence shown here is derived from an EMBL/GenBank/DDBJ whole genome shotgun (WGS) entry which is preliminary data.</text>
</comment>
<keyword evidence="6" id="KW-1185">Reference proteome</keyword>
<name>A0A0P4R4W8_9ACTN</name>
<dbReference type="AlphaFoldDB" id="A0A0P4R4W8"/>
<dbReference type="PANTHER" id="PTHR10272:SF0">
    <property type="entry name" value="PLATELET-ACTIVATING FACTOR ACETYLHYDROLASE"/>
    <property type="match status" value="1"/>
</dbReference>
<gene>
    <name evidence="5" type="ORF">TPA0598_03_05770</name>
</gene>
<evidence type="ECO:0000256" key="4">
    <source>
        <dbReference type="SAM" id="MobiDB-lite"/>
    </source>
</evidence>
<keyword evidence="1" id="KW-0378">Hydrolase</keyword>
<feature type="compositionally biased region" description="Basic and acidic residues" evidence="4">
    <location>
        <begin position="1"/>
        <end position="23"/>
    </location>
</feature>
<dbReference type="GO" id="GO:0016042">
    <property type="term" value="P:lipid catabolic process"/>
    <property type="evidence" value="ECO:0007669"/>
    <property type="project" value="UniProtKB-KW"/>
</dbReference>
<organism evidence="5 6">
    <name type="scientific">Streptomyces lydicamycinicus</name>
    <dbReference type="NCBI Taxonomy" id="1546107"/>
    <lineage>
        <taxon>Bacteria</taxon>
        <taxon>Bacillati</taxon>
        <taxon>Actinomycetota</taxon>
        <taxon>Actinomycetes</taxon>
        <taxon>Kitasatosporales</taxon>
        <taxon>Streptomycetaceae</taxon>
        <taxon>Streptomyces</taxon>
    </lineage>
</organism>
<dbReference type="EMBL" id="BBNO01000003">
    <property type="protein sequence ID" value="GAO08116.1"/>
    <property type="molecule type" value="Genomic_DNA"/>
</dbReference>
<dbReference type="Gene3D" id="3.40.50.1820">
    <property type="entry name" value="alpha/beta hydrolase"/>
    <property type="match status" value="1"/>
</dbReference>
<dbReference type="PANTHER" id="PTHR10272">
    <property type="entry name" value="PLATELET-ACTIVATING FACTOR ACETYLHYDROLASE"/>
    <property type="match status" value="1"/>
</dbReference>
<accession>A0A0P4R4W8</accession>
<evidence type="ECO:0000256" key="2">
    <source>
        <dbReference type="ARBA" id="ARBA00022963"/>
    </source>
</evidence>
<dbReference type="OrthoDB" id="569821at2"/>
<sequence length="440" mass="47357">MFHKNGNDGERAGGRSALERGREAAVSGGGEKAGVDRRTLTKSAALAATMLLASGGIAQAEPGKAPGAKDLTLRLPAPTGPHRIGVTTLYLVDRTRRDPWEPLPVREVMATVFYPARTVRGYPVAPQMSRGAAERLPFIDLLFHEGLPAKGVNWAATKTHAHTGAPAQDVRRPVLLYSPGGGDPRTLGTGIAEELAGRGYVVVTIDHPGDGSEVEFPHARAGRKKVRETVFRGNPRTDPKIFRTAIDTRIADTRFVLNQLEALAAGRNPDAEGRPLPEHLGRALDLRRVGIYGHSAGGTTAAEAMYEDRRLQAAINLEGFLDHPPASPGQEGKLFPIAQYGTDRPLLLLGTDGFPYKKELERSWSAMLAHRHGCTTRRQLDHAAHAVFNDYAAIAPQLQAAGLMSAAHRIKLVGAIDPAVSVPLVRNHVVSFFARHLPTC</sequence>
<dbReference type="Pfam" id="PF03403">
    <property type="entry name" value="PAF-AH_p_II"/>
    <property type="match status" value="1"/>
</dbReference>
<evidence type="ECO:0000313" key="5">
    <source>
        <dbReference type="EMBL" id="GAO08116.1"/>
    </source>
</evidence>
<evidence type="ECO:0000313" key="6">
    <source>
        <dbReference type="Proteomes" id="UP000048965"/>
    </source>
</evidence>
<protein>
    <submittedName>
        <fullName evidence="5">Putative esterase</fullName>
    </submittedName>
</protein>
<evidence type="ECO:0000256" key="1">
    <source>
        <dbReference type="ARBA" id="ARBA00022801"/>
    </source>
</evidence>
<proteinExistence type="predicted"/>